<protein>
    <submittedName>
        <fullName evidence="2">FeS assembly protein SufD</fullName>
    </submittedName>
</protein>
<accession>A0A5A7P7F9</accession>
<proteinExistence type="predicted"/>
<gene>
    <name evidence="2" type="ORF">STAS_04221</name>
</gene>
<comment type="caution">
    <text evidence="2">The sequence shown here is derived from an EMBL/GenBank/DDBJ whole genome shotgun (WGS) entry which is preliminary data.</text>
</comment>
<name>A0A5A7P7F9_STRAF</name>
<evidence type="ECO:0000313" key="2">
    <source>
        <dbReference type="EMBL" id="GER28428.1"/>
    </source>
</evidence>
<evidence type="ECO:0000313" key="3">
    <source>
        <dbReference type="Proteomes" id="UP000325081"/>
    </source>
</evidence>
<feature type="region of interest" description="Disordered" evidence="1">
    <location>
        <begin position="20"/>
        <end position="62"/>
    </location>
</feature>
<dbReference type="EMBL" id="BKCP01002558">
    <property type="protein sequence ID" value="GER28428.1"/>
    <property type="molecule type" value="Genomic_DNA"/>
</dbReference>
<keyword evidence="3" id="KW-1185">Reference proteome</keyword>
<dbReference type="OrthoDB" id="1748181at2759"/>
<dbReference type="AlphaFoldDB" id="A0A5A7P7F9"/>
<evidence type="ECO:0000256" key="1">
    <source>
        <dbReference type="SAM" id="MobiDB-lite"/>
    </source>
</evidence>
<sequence>MGDKSPGKVKSCELARKSFETQIQGKGPEKGQDDQSGVEGTGVREQRENYNPRITSCSASEESEGKGKDFMLIESTTLLEEGLNVRLNFQNLQQAKKVQAATWKRRGTSDGRLLRMDEDMTGLHKESSGKRNREIVLWLKLEGVNEAVKDGWDIVVEGSLMFQNHLSILIKNGVNTKLNDHNWIPELQDGIPKLRVQIEGHNFCVKDLLMAGGCEWDETIH</sequence>
<organism evidence="2 3">
    <name type="scientific">Striga asiatica</name>
    <name type="common">Asiatic witchweed</name>
    <name type="synonym">Buchnera asiatica</name>
    <dbReference type="NCBI Taxonomy" id="4170"/>
    <lineage>
        <taxon>Eukaryota</taxon>
        <taxon>Viridiplantae</taxon>
        <taxon>Streptophyta</taxon>
        <taxon>Embryophyta</taxon>
        <taxon>Tracheophyta</taxon>
        <taxon>Spermatophyta</taxon>
        <taxon>Magnoliopsida</taxon>
        <taxon>eudicotyledons</taxon>
        <taxon>Gunneridae</taxon>
        <taxon>Pentapetalae</taxon>
        <taxon>asterids</taxon>
        <taxon>lamiids</taxon>
        <taxon>Lamiales</taxon>
        <taxon>Orobanchaceae</taxon>
        <taxon>Buchnereae</taxon>
        <taxon>Striga</taxon>
    </lineage>
</organism>
<reference evidence="3" key="1">
    <citation type="journal article" date="2019" name="Curr. Biol.">
        <title>Genome Sequence of Striga asiatica Provides Insight into the Evolution of Plant Parasitism.</title>
        <authorList>
            <person name="Yoshida S."/>
            <person name="Kim S."/>
            <person name="Wafula E.K."/>
            <person name="Tanskanen J."/>
            <person name="Kim Y.M."/>
            <person name="Honaas L."/>
            <person name="Yang Z."/>
            <person name="Spallek T."/>
            <person name="Conn C.E."/>
            <person name="Ichihashi Y."/>
            <person name="Cheong K."/>
            <person name="Cui S."/>
            <person name="Der J.P."/>
            <person name="Gundlach H."/>
            <person name="Jiao Y."/>
            <person name="Hori C."/>
            <person name="Ishida J.K."/>
            <person name="Kasahara H."/>
            <person name="Kiba T."/>
            <person name="Kim M.S."/>
            <person name="Koo N."/>
            <person name="Laohavisit A."/>
            <person name="Lee Y.H."/>
            <person name="Lumba S."/>
            <person name="McCourt P."/>
            <person name="Mortimer J.C."/>
            <person name="Mutuku J.M."/>
            <person name="Nomura T."/>
            <person name="Sasaki-Sekimoto Y."/>
            <person name="Seto Y."/>
            <person name="Wang Y."/>
            <person name="Wakatake T."/>
            <person name="Sakakibara H."/>
            <person name="Demura T."/>
            <person name="Yamaguchi S."/>
            <person name="Yoneyama K."/>
            <person name="Manabe R.I."/>
            <person name="Nelson D.C."/>
            <person name="Schulman A.H."/>
            <person name="Timko M.P."/>
            <person name="dePamphilis C.W."/>
            <person name="Choi D."/>
            <person name="Shirasu K."/>
        </authorList>
    </citation>
    <scope>NUCLEOTIDE SEQUENCE [LARGE SCALE GENOMIC DNA]</scope>
    <source>
        <strain evidence="3">cv. UVA1</strain>
    </source>
</reference>
<dbReference type="Proteomes" id="UP000325081">
    <property type="component" value="Unassembled WGS sequence"/>
</dbReference>